<proteinExistence type="predicted"/>
<name>A0A835CQU7_APHGI</name>
<comment type="caution">
    <text evidence="2">The sequence shown here is derived from an EMBL/GenBank/DDBJ whole genome shotgun (WGS) entry which is preliminary data.</text>
</comment>
<organism evidence="2 3">
    <name type="scientific">Aphidius gifuensis</name>
    <name type="common">Parasitoid wasp</name>
    <dbReference type="NCBI Taxonomy" id="684658"/>
    <lineage>
        <taxon>Eukaryota</taxon>
        <taxon>Metazoa</taxon>
        <taxon>Ecdysozoa</taxon>
        <taxon>Arthropoda</taxon>
        <taxon>Hexapoda</taxon>
        <taxon>Insecta</taxon>
        <taxon>Pterygota</taxon>
        <taxon>Neoptera</taxon>
        <taxon>Endopterygota</taxon>
        <taxon>Hymenoptera</taxon>
        <taxon>Apocrita</taxon>
        <taxon>Ichneumonoidea</taxon>
        <taxon>Braconidae</taxon>
        <taxon>Aphidiinae</taxon>
        <taxon>Aphidius</taxon>
    </lineage>
</organism>
<dbReference type="Proteomes" id="UP000639338">
    <property type="component" value="Unassembled WGS sequence"/>
</dbReference>
<reference evidence="2 3" key="1">
    <citation type="submission" date="2020-08" db="EMBL/GenBank/DDBJ databases">
        <title>Aphidius gifuensis genome sequencing and assembly.</title>
        <authorList>
            <person name="Du Z."/>
        </authorList>
    </citation>
    <scope>NUCLEOTIDE SEQUENCE [LARGE SCALE GENOMIC DNA]</scope>
    <source>
        <strain evidence="2">YNYX2018</strain>
        <tissue evidence="2">Adults</tissue>
    </source>
</reference>
<protein>
    <recommendedName>
        <fullName evidence="4">Odorant-binding protein</fullName>
    </recommendedName>
</protein>
<keyword evidence="3" id="KW-1185">Reference proteome</keyword>
<dbReference type="AlphaFoldDB" id="A0A835CQU7"/>
<evidence type="ECO:0000313" key="2">
    <source>
        <dbReference type="EMBL" id="KAF7989525.1"/>
    </source>
</evidence>
<evidence type="ECO:0008006" key="4">
    <source>
        <dbReference type="Google" id="ProtNLM"/>
    </source>
</evidence>
<evidence type="ECO:0000256" key="1">
    <source>
        <dbReference type="SAM" id="SignalP"/>
    </source>
</evidence>
<feature type="signal peptide" evidence="1">
    <location>
        <begin position="1"/>
        <end position="21"/>
    </location>
</feature>
<sequence>MDLKRSFILLISLALSEKIYGIPSHIQDDQSIQQLSLNHRLRNAKINVKQIINETQPLHQNLSSIFNSLYENYERNMTDKSLYYLDKIKGLKTNSSENCYTYGYQVMYSAYLGVINNVTNCFKQELQEFKENNIPTDREFKIIMKNINYECHELSDCKRPTLTEIEKMITELENHKNQLLKKDFTNEIDYTKIKIHKCTQFSIENLDTLLDNGILQAIKCDIDSSF</sequence>
<gene>
    <name evidence="2" type="ORF">HCN44_008199</name>
</gene>
<feature type="chain" id="PRO_5032702623" description="Odorant-binding protein" evidence="1">
    <location>
        <begin position="22"/>
        <end position="226"/>
    </location>
</feature>
<accession>A0A835CQU7</accession>
<keyword evidence="1" id="KW-0732">Signal</keyword>
<dbReference type="EMBL" id="JACMRX010000005">
    <property type="protein sequence ID" value="KAF7989525.1"/>
    <property type="molecule type" value="Genomic_DNA"/>
</dbReference>
<evidence type="ECO:0000313" key="3">
    <source>
        <dbReference type="Proteomes" id="UP000639338"/>
    </source>
</evidence>